<organism evidence="6 7">
    <name type="scientific">Rubneribacter badeniensis</name>
    <dbReference type="NCBI Taxonomy" id="2070688"/>
    <lineage>
        <taxon>Bacteria</taxon>
        <taxon>Bacillati</taxon>
        <taxon>Actinomycetota</taxon>
        <taxon>Coriobacteriia</taxon>
        <taxon>Eggerthellales</taxon>
        <taxon>Eggerthellaceae</taxon>
        <taxon>Rubneribacter</taxon>
    </lineage>
</organism>
<dbReference type="GO" id="GO:0005524">
    <property type="term" value="F:ATP binding"/>
    <property type="evidence" value="ECO:0007669"/>
    <property type="project" value="UniProtKB-UniRule"/>
</dbReference>
<gene>
    <name evidence="6" type="ORF">C2L80_10430</name>
</gene>
<dbReference type="PANTHER" id="PTHR43585">
    <property type="entry name" value="FUMIPYRROLE BIOSYNTHESIS PROTEIN C"/>
    <property type="match status" value="1"/>
</dbReference>
<dbReference type="RefSeq" id="WP_103263169.1">
    <property type="nucleotide sequence ID" value="NZ_PPEL01000072.1"/>
</dbReference>
<keyword evidence="1" id="KW-0436">Ligase</keyword>
<dbReference type="Pfam" id="PF13535">
    <property type="entry name" value="ATP-grasp_4"/>
    <property type="match status" value="1"/>
</dbReference>
<dbReference type="AlphaFoldDB" id="A0A2K2U357"/>
<dbReference type="SUPFAM" id="SSF52440">
    <property type="entry name" value="PreATP-grasp domain"/>
    <property type="match status" value="1"/>
</dbReference>
<dbReference type="InterPro" id="IPR011761">
    <property type="entry name" value="ATP-grasp"/>
</dbReference>
<name>A0A2K2U357_9ACTN</name>
<evidence type="ECO:0000313" key="7">
    <source>
        <dbReference type="Proteomes" id="UP000236488"/>
    </source>
</evidence>
<dbReference type="Proteomes" id="UP000236488">
    <property type="component" value="Unassembled WGS sequence"/>
</dbReference>
<keyword evidence="7" id="KW-1185">Reference proteome</keyword>
<dbReference type="PROSITE" id="PS50975">
    <property type="entry name" value="ATP_GRASP"/>
    <property type="match status" value="1"/>
</dbReference>
<dbReference type="GO" id="GO:0046872">
    <property type="term" value="F:metal ion binding"/>
    <property type="evidence" value="ECO:0007669"/>
    <property type="project" value="InterPro"/>
</dbReference>
<accession>A0A2K2U357</accession>
<proteinExistence type="predicted"/>
<sequence length="418" mass="46602">MLSSLEGRRLAVLGSMDEFVRLVRTAQDRGAYVIVCDGYPEGPAKRIADVSYDIDVRDTRAVAEMCRAERVDGVVSSFSDVLAENLIEICEELEFPVYLDSEHMRYLRDKRSMKKMFDELGISYPLSVEVHRESVVADLAGLRFPVVAKPVSAYGSHGVRVFESAEEVECRFDEVAAFSDGDCLLCEEYDDGYEFNMMNWIVDGEPVVLEIADREKTEDGEGSIPRVTRIVYPSRFTAETLDEARAIVAKVARYVGMRNGPLCMQFFWSPLRGIRVCECAGRIFGYEHELLEIAGGPAIEDLLLDYVYDRDSIACRLAGHSPFLPHRAAGLYFHGKPGIVARIEGAPCEGNSLVVETLSYYAPGDAIGADGKPYAMRIFLRADDYARLDEATDAFFGSVRMVDTSGRDLLLPNEMVGY</sequence>
<dbReference type="InterPro" id="IPR052032">
    <property type="entry name" value="ATP-dep_AA_Ligase"/>
</dbReference>
<dbReference type="GO" id="GO:0016874">
    <property type="term" value="F:ligase activity"/>
    <property type="evidence" value="ECO:0007669"/>
    <property type="project" value="UniProtKB-KW"/>
</dbReference>
<evidence type="ECO:0000256" key="1">
    <source>
        <dbReference type="ARBA" id="ARBA00022598"/>
    </source>
</evidence>
<evidence type="ECO:0000256" key="2">
    <source>
        <dbReference type="ARBA" id="ARBA00022741"/>
    </source>
</evidence>
<reference evidence="6 7" key="1">
    <citation type="journal article" date="2018" name="Int. J. Syst. Evol. Microbiol.">
        <title>Rubneribacter badeniensis gen. nov., sp. nov. and Enteroscipio rubneri gen. nov., sp. nov., new members of the Eggerthellaceae isolated from human faeces.</title>
        <authorList>
            <person name="Danylec N."/>
            <person name="Gobl A."/>
            <person name="Stoll D.A."/>
            <person name="Hetzer B."/>
            <person name="Kulling S.E."/>
            <person name="Huch M."/>
        </authorList>
    </citation>
    <scope>NUCLEOTIDE SEQUENCE [LARGE SCALE GENOMIC DNA]</scope>
    <source>
        <strain evidence="6 7">ResAG-85</strain>
    </source>
</reference>
<dbReference type="EMBL" id="PPEL01000072">
    <property type="protein sequence ID" value="PNV64719.1"/>
    <property type="molecule type" value="Genomic_DNA"/>
</dbReference>
<dbReference type="Gene3D" id="3.40.50.20">
    <property type="match status" value="1"/>
</dbReference>
<keyword evidence="2 4" id="KW-0547">Nucleotide-binding</keyword>
<dbReference type="Gene3D" id="3.30.470.20">
    <property type="entry name" value="ATP-grasp fold, B domain"/>
    <property type="match status" value="1"/>
</dbReference>
<evidence type="ECO:0000256" key="4">
    <source>
        <dbReference type="PROSITE-ProRule" id="PRU00409"/>
    </source>
</evidence>
<evidence type="ECO:0000256" key="3">
    <source>
        <dbReference type="ARBA" id="ARBA00022840"/>
    </source>
</evidence>
<evidence type="ECO:0000313" key="6">
    <source>
        <dbReference type="EMBL" id="PNV64719.1"/>
    </source>
</evidence>
<dbReference type="PANTHER" id="PTHR43585:SF2">
    <property type="entry name" value="ATP-GRASP ENZYME FSQD"/>
    <property type="match status" value="1"/>
</dbReference>
<evidence type="ECO:0000259" key="5">
    <source>
        <dbReference type="PROSITE" id="PS50975"/>
    </source>
</evidence>
<dbReference type="InterPro" id="IPR016185">
    <property type="entry name" value="PreATP-grasp_dom_sf"/>
</dbReference>
<keyword evidence="3 4" id="KW-0067">ATP-binding</keyword>
<comment type="caution">
    <text evidence="6">The sequence shown here is derived from an EMBL/GenBank/DDBJ whole genome shotgun (WGS) entry which is preliminary data.</text>
</comment>
<dbReference type="SUPFAM" id="SSF56059">
    <property type="entry name" value="Glutathione synthetase ATP-binding domain-like"/>
    <property type="match status" value="1"/>
</dbReference>
<protein>
    <submittedName>
        <fullName evidence="6">Dehydrogenase</fullName>
    </submittedName>
</protein>
<feature type="domain" description="ATP-grasp" evidence="5">
    <location>
        <begin position="114"/>
        <end position="308"/>
    </location>
</feature>